<keyword evidence="6 9" id="KW-0255">Endonuclease</keyword>
<keyword evidence="11" id="KW-1185">Reference proteome</keyword>
<gene>
    <name evidence="9" type="primary">ybeY</name>
    <name evidence="10" type="ORF">HNR32_002241</name>
</gene>
<evidence type="ECO:0000256" key="7">
    <source>
        <dbReference type="ARBA" id="ARBA00022801"/>
    </source>
</evidence>
<comment type="subcellular location">
    <subcellularLocation>
        <location evidence="9">Cytoplasm</location>
    </subcellularLocation>
</comment>
<evidence type="ECO:0000256" key="9">
    <source>
        <dbReference type="HAMAP-Rule" id="MF_00009"/>
    </source>
</evidence>
<dbReference type="InterPro" id="IPR023091">
    <property type="entry name" value="MetalPrtase_cat_dom_sf_prd"/>
</dbReference>
<dbReference type="SUPFAM" id="SSF55486">
    <property type="entry name" value="Metalloproteases ('zincins'), catalytic domain"/>
    <property type="match status" value="1"/>
</dbReference>
<evidence type="ECO:0000256" key="1">
    <source>
        <dbReference type="ARBA" id="ARBA00010875"/>
    </source>
</evidence>
<dbReference type="GO" id="GO:0005737">
    <property type="term" value="C:cytoplasm"/>
    <property type="evidence" value="ECO:0007669"/>
    <property type="project" value="UniProtKB-SubCell"/>
</dbReference>
<accession>A0A840UW74</accession>
<name>A0A840UW74_9FIRM</name>
<dbReference type="Gene3D" id="3.40.390.30">
    <property type="entry name" value="Metalloproteases ('zincins'), catalytic domain"/>
    <property type="match status" value="1"/>
</dbReference>
<dbReference type="PANTHER" id="PTHR46986:SF1">
    <property type="entry name" value="ENDORIBONUCLEASE YBEY, CHLOROPLASTIC"/>
    <property type="match status" value="1"/>
</dbReference>
<reference evidence="10 11" key="1">
    <citation type="submission" date="2020-08" db="EMBL/GenBank/DDBJ databases">
        <title>Genomic Encyclopedia of Type Strains, Phase IV (KMG-IV): sequencing the most valuable type-strain genomes for metagenomic binning, comparative biology and taxonomic classification.</title>
        <authorList>
            <person name="Goeker M."/>
        </authorList>
    </citation>
    <scope>NUCLEOTIDE SEQUENCE [LARGE SCALE GENOMIC DNA]</scope>
    <source>
        <strain evidence="10 11">DSM 24661</strain>
    </source>
</reference>
<evidence type="ECO:0000256" key="2">
    <source>
        <dbReference type="ARBA" id="ARBA00022517"/>
    </source>
</evidence>
<feature type="binding site" evidence="9">
    <location>
        <position position="129"/>
    </location>
    <ligand>
        <name>Zn(2+)</name>
        <dbReference type="ChEBI" id="CHEBI:29105"/>
        <note>catalytic</note>
    </ligand>
</feature>
<dbReference type="GO" id="GO:0004521">
    <property type="term" value="F:RNA endonuclease activity"/>
    <property type="evidence" value="ECO:0007669"/>
    <property type="project" value="UniProtKB-UniRule"/>
</dbReference>
<dbReference type="PANTHER" id="PTHR46986">
    <property type="entry name" value="ENDORIBONUCLEASE YBEY, CHLOROPLASTIC"/>
    <property type="match status" value="1"/>
</dbReference>
<proteinExistence type="inferred from homology"/>
<comment type="similarity">
    <text evidence="1 9">Belongs to the endoribonuclease YbeY family.</text>
</comment>
<keyword evidence="3 9" id="KW-0698">rRNA processing</keyword>
<keyword evidence="9" id="KW-0963">Cytoplasm</keyword>
<keyword evidence="2 9" id="KW-0690">Ribosome biogenesis</keyword>
<comment type="cofactor">
    <cofactor evidence="9">
        <name>Zn(2+)</name>
        <dbReference type="ChEBI" id="CHEBI:29105"/>
    </cofactor>
    <text evidence="9">Binds 1 zinc ion.</text>
</comment>
<evidence type="ECO:0000313" key="11">
    <source>
        <dbReference type="Proteomes" id="UP000559117"/>
    </source>
</evidence>
<organism evidence="10 11">
    <name type="scientific">Pectinatus brassicae</name>
    <dbReference type="NCBI Taxonomy" id="862415"/>
    <lineage>
        <taxon>Bacteria</taxon>
        <taxon>Bacillati</taxon>
        <taxon>Bacillota</taxon>
        <taxon>Negativicutes</taxon>
        <taxon>Selenomonadales</taxon>
        <taxon>Selenomonadaceae</taxon>
        <taxon>Pectinatus</taxon>
    </lineage>
</organism>
<sequence>MRINIVNGENMEILIDKIPEDLAVDSEILSIINTTVEKIGQLYAVEDSEVSITITDNDNIHLMNKQYRNIDRPTDVLSFALNEGQEPEITGGPSTNILGDIIISFEKVQEQAADYGHSLKRELAFLTTHGMLHLLGYDHIEEKDRIEMRKEEEFVMQQLGIER</sequence>
<dbReference type="GO" id="GO:0008270">
    <property type="term" value="F:zinc ion binding"/>
    <property type="evidence" value="ECO:0007669"/>
    <property type="project" value="UniProtKB-UniRule"/>
</dbReference>
<keyword evidence="4 9" id="KW-0540">Nuclease</keyword>
<dbReference type="EMBL" id="JACHFH010000033">
    <property type="protein sequence ID" value="MBB5337084.1"/>
    <property type="molecule type" value="Genomic_DNA"/>
</dbReference>
<dbReference type="GO" id="GO:0006364">
    <property type="term" value="P:rRNA processing"/>
    <property type="evidence" value="ECO:0007669"/>
    <property type="project" value="UniProtKB-UniRule"/>
</dbReference>
<keyword evidence="7 9" id="KW-0378">Hydrolase</keyword>
<comment type="caution">
    <text evidence="10">The sequence shown here is derived from an EMBL/GenBank/DDBJ whole genome shotgun (WGS) entry which is preliminary data.</text>
</comment>
<dbReference type="NCBIfam" id="TIGR00043">
    <property type="entry name" value="rRNA maturation RNase YbeY"/>
    <property type="match status" value="1"/>
</dbReference>
<evidence type="ECO:0000256" key="4">
    <source>
        <dbReference type="ARBA" id="ARBA00022722"/>
    </source>
</evidence>
<evidence type="ECO:0000256" key="3">
    <source>
        <dbReference type="ARBA" id="ARBA00022552"/>
    </source>
</evidence>
<dbReference type="EC" id="3.1.-.-" evidence="9"/>
<dbReference type="AlphaFoldDB" id="A0A840UW74"/>
<dbReference type="Pfam" id="PF02130">
    <property type="entry name" value="YbeY"/>
    <property type="match status" value="1"/>
</dbReference>
<dbReference type="InterPro" id="IPR020549">
    <property type="entry name" value="YbeY_CS"/>
</dbReference>
<dbReference type="InterPro" id="IPR002036">
    <property type="entry name" value="YbeY"/>
</dbReference>
<dbReference type="PROSITE" id="PS01306">
    <property type="entry name" value="UPF0054"/>
    <property type="match status" value="1"/>
</dbReference>
<evidence type="ECO:0000256" key="6">
    <source>
        <dbReference type="ARBA" id="ARBA00022759"/>
    </source>
</evidence>
<dbReference type="Proteomes" id="UP000559117">
    <property type="component" value="Unassembled WGS sequence"/>
</dbReference>
<keyword evidence="5 9" id="KW-0479">Metal-binding</keyword>
<dbReference type="HAMAP" id="MF_00009">
    <property type="entry name" value="Endoribonucl_YbeY"/>
    <property type="match status" value="1"/>
</dbReference>
<comment type="function">
    <text evidence="9">Single strand-specific metallo-endoribonuclease involved in late-stage 70S ribosome quality control and in maturation of the 3' terminus of the 16S rRNA.</text>
</comment>
<evidence type="ECO:0000256" key="8">
    <source>
        <dbReference type="ARBA" id="ARBA00022833"/>
    </source>
</evidence>
<dbReference type="GO" id="GO:0004222">
    <property type="term" value="F:metalloendopeptidase activity"/>
    <property type="evidence" value="ECO:0007669"/>
    <property type="project" value="InterPro"/>
</dbReference>
<keyword evidence="8 9" id="KW-0862">Zinc</keyword>
<protein>
    <recommendedName>
        <fullName evidence="9">Endoribonuclease YbeY</fullName>
        <ecNumber evidence="9">3.1.-.-</ecNumber>
    </recommendedName>
</protein>
<feature type="binding site" evidence="9">
    <location>
        <position position="139"/>
    </location>
    <ligand>
        <name>Zn(2+)</name>
        <dbReference type="ChEBI" id="CHEBI:29105"/>
        <note>catalytic</note>
    </ligand>
</feature>
<feature type="binding site" evidence="9">
    <location>
        <position position="133"/>
    </location>
    <ligand>
        <name>Zn(2+)</name>
        <dbReference type="ChEBI" id="CHEBI:29105"/>
        <note>catalytic</note>
    </ligand>
</feature>
<evidence type="ECO:0000313" key="10">
    <source>
        <dbReference type="EMBL" id="MBB5337084.1"/>
    </source>
</evidence>
<evidence type="ECO:0000256" key="5">
    <source>
        <dbReference type="ARBA" id="ARBA00022723"/>
    </source>
</evidence>